<dbReference type="KEGG" id="egu:114912647"/>
<accession>A0A8N4I544</accession>
<dbReference type="GeneID" id="114912647"/>
<evidence type="ECO:0000313" key="2">
    <source>
        <dbReference type="RefSeq" id="XP_029116097.1"/>
    </source>
</evidence>
<dbReference type="RefSeq" id="XP_029116097.1">
    <property type="nucleotide sequence ID" value="XM_029260264.1"/>
</dbReference>
<dbReference type="OrthoDB" id="781255at2759"/>
<keyword evidence="1" id="KW-1185">Reference proteome</keyword>
<protein>
    <submittedName>
        <fullName evidence="2">Uncharacterized protein LOC114912647</fullName>
    </submittedName>
</protein>
<dbReference type="Proteomes" id="UP000504607">
    <property type="component" value="Chromosome 1"/>
</dbReference>
<evidence type="ECO:0000313" key="1">
    <source>
        <dbReference type="Proteomes" id="UP000504607"/>
    </source>
</evidence>
<gene>
    <name evidence="2" type="primary">LOC114912647</name>
</gene>
<organism evidence="1 2">
    <name type="scientific">Elaeis guineensis var. tenera</name>
    <name type="common">Oil palm</name>
    <dbReference type="NCBI Taxonomy" id="51953"/>
    <lineage>
        <taxon>Eukaryota</taxon>
        <taxon>Viridiplantae</taxon>
        <taxon>Streptophyta</taxon>
        <taxon>Embryophyta</taxon>
        <taxon>Tracheophyta</taxon>
        <taxon>Spermatophyta</taxon>
        <taxon>Magnoliopsida</taxon>
        <taxon>Liliopsida</taxon>
        <taxon>Arecaceae</taxon>
        <taxon>Arecoideae</taxon>
        <taxon>Cocoseae</taxon>
        <taxon>Elaeidinae</taxon>
        <taxon>Elaeis</taxon>
    </lineage>
</organism>
<dbReference type="AlphaFoldDB" id="A0A8N4I544"/>
<sequence>MQDTVHILLDFSNHSIERRNPLCHCQNILSFDIDGLHLLIGDTSKLSNIIESSAVGPIEKPPHRTNLSARSLHNLDHGNLRLCTENLNFESYNNSGIGIEEIRRWTPKEDDQRLEAQPWGRRRRPRWWRAEAKFSPPLPWLIGWDGWRSQFMRVVREDGWIILTMIQIERPEVLHTSRREEKRRGQGMK</sequence>
<proteinExistence type="predicted"/>
<reference evidence="2" key="1">
    <citation type="submission" date="2025-08" db="UniProtKB">
        <authorList>
            <consortium name="RefSeq"/>
        </authorList>
    </citation>
    <scope>IDENTIFICATION</scope>
</reference>
<name>A0A8N4I544_ELAGV</name>